<protein>
    <submittedName>
        <fullName evidence="1">Uncharacterized protein</fullName>
    </submittedName>
</protein>
<organism evidence="1 2">
    <name type="scientific">Roseiconus lacunae</name>
    <dbReference type="NCBI Taxonomy" id="2605694"/>
    <lineage>
        <taxon>Bacteria</taxon>
        <taxon>Pseudomonadati</taxon>
        <taxon>Planctomycetota</taxon>
        <taxon>Planctomycetia</taxon>
        <taxon>Pirellulales</taxon>
        <taxon>Pirellulaceae</taxon>
        <taxon>Roseiconus</taxon>
    </lineage>
</organism>
<dbReference type="RefSeq" id="WP_289164455.1">
    <property type="nucleotide sequence ID" value="NZ_JASZZN010000010.1"/>
</dbReference>
<evidence type="ECO:0000313" key="2">
    <source>
        <dbReference type="Proteomes" id="UP001239462"/>
    </source>
</evidence>
<keyword evidence="2" id="KW-1185">Reference proteome</keyword>
<accession>A0ABT7PK46</accession>
<comment type="caution">
    <text evidence="1">The sequence shown here is derived from an EMBL/GenBank/DDBJ whole genome shotgun (WGS) entry which is preliminary data.</text>
</comment>
<proteinExistence type="predicted"/>
<name>A0ABT7PK46_9BACT</name>
<sequence>MLVTKITVKVNAVDVVIARDRFLNLRKLCVPTIQHKTPAVSHTP</sequence>
<dbReference type="EMBL" id="JASZZN010000010">
    <property type="protein sequence ID" value="MDM4016859.1"/>
    <property type="molecule type" value="Genomic_DNA"/>
</dbReference>
<reference evidence="1 2" key="1">
    <citation type="submission" date="2023-06" db="EMBL/GenBank/DDBJ databases">
        <title>Roseiconus lacunae JC819 isolated from Gulf of Mannar region, Tamil Nadu.</title>
        <authorList>
            <person name="Pk S."/>
            <person name="Ch S."/>
            <person name="Ch V.R."/>
        </authorList>
    </citation>
    <scope>NUCLEOTIDE SEQUENCE [LARGE SCALE GENOMIC DNA]</scope>
    <source>
        <strain evidence="1 2">JC819</strain>
    </source>
</reference>
<gene>
    <name evidence="1" type="ORF">QTN89_15540</name>
</gene>
<evidence type="ECO:0000313" key="1">
    <source>
        <dbReference type="EMBL" id="MDM4016859.1"/>
    </source>
</evidence>
<dbReference type="Proteomes" id="UP001239462">
    <property type="component" value="Unassembled WGS sequence"/>
</dbReference>